<dbReference type="SMART" id="SM01208">
    <property type="entry name" value="G5"/>
    <property type="match status" value="1"/>
</dbReference>
<dbReference type="PANTHER" id="PTHR39160:SF4">
    <property type="entry name" value="RESUSCITATION-PROMOTING FACTOR RPFB"/>
    <property type="match status" value="1"/>
</dbReference>
<evidence type="ECO:0000313" key="4">
    <source>
        <dbReference type="Proteomes" id="UP000013378"/>
    </source>
</evidence>
<dbReference type="GO" id="GO:0009254">
    <property type="term" value="P:peptidoglycan turnover"/>
    <property type="evidence" value="ECO:0007669"/>
    <property type="project" value="InterPro"/>
</dbReference>
<dbReference type="STRING" id="1304284.L21TH_1687"/>
<dbReference type="PATRIC" id="fig|1304284.3.peg.1656"/>
<dbReference type="PROSITE" id="PS51109">
    <property type="entry name" value="G5"/>
    <property type="match status" value="1"/>
</dbReference>
<organism evidence="3 4">
    <name type="scientific">Caldisalinibacter kiritimatiensis</name>
    <dbReference type="NCBI Taxonomy" id="1304284"/>
    <lineage>
        <taxon>Bacteria</taxon>
        <taxon>Bacillati</taxon>
        <taxon>Bacillota</taxon>
        <taxon>Tissierellia</taxon>
        <taxon>Tissierellales</taxon>
        <taxon>Thermohalobacteraceae</taxon>
        <taxon>Caldisalinibacter</taxon>
    </lineage>
</organism>
<dbReference type="GO" id="GO:0004553">
    <property type="term" value="F:hydrolase activity, hydrolyzing O-glycosyl compounds"/>
    <property type="evidence" value="ECO:0007669"/>
    <property type="project" value="InterPro"/>
</dbReference>
<dbReference type="eggNOG" id="COG3584">
    <property type="taxonomic scope" value="Bacteria"/>
</dbReference>
<sequence>MSDKIIKNKLFSIIVVTFLIVISSVLVYQHVEKDVVLYIDGQSKVVKTYSKTVGELLQENRIELEKKDYINVDEDMRLKDNMNIVIRKALPVTVYDGKIIMQDESSGKTVEDVLKDLNIKIDENDEINPDLDKEISSNTQIYITRVDEEIKSEIQEIPYDTIIKYNENLLKGEINKIQHGKNGKKELEIKETYINGELKSKKILSEKIKVEPKPEIIEKGTKHYIATSRGNVTFRRKLIMTATAYDLSYQSTGKRPGDPGYGITATGTKARPGVVAVDPNVIPLGTKLYIESLDSREDYGFAVAEDTGGAVKGNRIDLFFADHQEALKFGRRRVKVYILE</sequence>
<dbReference type="Pfam" id="PF07501">
    <property type="entry name" value="G5"/>
    <property type="match status" value="1"/>
</dbReference>
<dbReference type="eggNOG" id="COG3583">
    <property type="taxonomic scope" value="Bacteria"/>
</dbReference>
<dbReference type="InterPro" id="IPR036908">
    <property type="entry name" value="RlpA-like_sf"/>
</dbReference>
<gene>
    <name evidence="3" type="ORF">L21TH_1687</name>
</gene>
<dbReference type="Gene3D" id="2.40.40.10">
    <property type="entry name" value="RlpA-like domain"/>
    <property type="match status" value="1"/>
</dbReference>
<dbReference type="OrthoDB" id="9798935at2"/>
<protein>
    <submittedName>
        <fullName evidence="3">Putative cell wall-binding protein</fullName>
    </submittedName>
</protein>
<evidence type="ECO:0000259" key="2">
    <source>
        <dbReference type="PROSITE" id="PS51109"/>
    </source>
</evidence>
<dbReference type="Pfam" id="PF06725">
    <property type="entry name" value="3D"/>
    <property type="match status" value="1"/>
</dbReference>
<dbReference type="RefSeq" id="WP_006314053.1">
    <property type="nucleotide sequence ID" value="NZ_ARZA01000193.1"/>
</dbReference>
<dbReference type="AlphaFoldDB" id="R1CUD0"/>
<dbReference type="Proteomes" id="UP000013378">
    <property type="component" value="Unassembled WGS sequence"/>
</dbReference>
<accession>R1CUD0</accession>
<dbReference type="PANTHER" id="PTHR39160">
    <property type="entry name" value="CELL WALL-BINDING PROTEIN YOCH"/>
    <property type="match status" value="1"/>
</dbReference>
<dbReference type="Gene3D" id="2.20.230.10">
    <property type="entry name" value="Resuscitation-promoting factor rpfb"/>
    <property type="match status" value="1"/>
</dbReference>
<dbReference type="Pfam" id="PF03990">
    <property type="entry name" value="DUF348"/>
    <property type="match status" value="2"/>
</dbReference>
<dbReference type="EMBL" id="ARZA01000193">
    <property type="protein sequence ID" value="EOD00284.1"/>
    <property type="molecule type" value="Genomic_DNA"/>
</dbReference>
<dbReference type="InterPro" id="IPR010611">
    <property type="entry name" value="3D_dom"/>
</dbReference>
<evidence type="ECO:0000313" key="3">
    <source>
        <dbReference type="EMBL" id="EOD00284.1"/>
    </source>
</evidence>
<keyword evidence="4" id="KW-1185">Reference proteome</keyword>
<name>R1CUD0_9FIRM</name>
<reference evidence="3 4" key="1">
    <citation type="journal article" date="2015" name="Geomicrobiol. J.">
        <title>Caldisalinibacter kiritimatiensis gen. nov., sp. nov., a moderately thermohalophilic thiosulfate-reducing bacterium from a hypersaline microbial mat.</title>
        <authorList>
            <person name="Ben Hania W."/>
            <person name="Joseph M."/>
            <person name="Fiebig A."/>
            <person name="Bunk B."/>
            <person name="Klenk H.-P."/>
            <person name="Fardeau M.-L."/>
            <person name="Spring S."/>
        </authorList>
    </citation>
    <scope>NUCLEOTIDE SEQUENCE [LARGE SCALE GENOMIC DNA]</scope>
    <source>
        <strain evidence="3 4">L21-TH-D2</strain>
    </source>
</reference>
<dbReference type="InterPro" id="IPR011098">
    <property type="entry name" value="G5_dom"/>
</dbReference>
<comment type="caution">
    <text evidence="3">The sequence shown here is derived from an EMBL/GenBank/DDBJ whole genome shotgun (WGS) entry which is preliminary data.</text>
</comment>
<dbReference type="InterPro" id="IPR007137">
    <property type="entry name" value="DUF348"/>
</dbReference>
<dbReference type="InterPro" id="IPR051933">
    <property type="entry name" value="Resuscitation_pf_RpfB"/>
</dbReference>
<keyword evidence="1" id="KW-0732">Signal</keyword>
<dbReference type="CDD" id="cd22786">
    <property type="entry name" value="DPBB_YuiC-like"/>
    <property type="match status" value="1"/>
</dbReference>
<proteinExistence type="predicted"/>
<dbReference type="GO" id="GO:0019867">
    <property type="term" value="C:outer membrane"/>
    <property type="evidence" value="ECO:0007669"/>
    <property type="project" value="InterPro"/>
</dbReference>
<feature type="domain" description="G5" evidence="2">
    <location>
        <begin position="143"/>
        <end position="223"/>
    </location>
</feature>
<dbReference type="SUPFAM" id="SSF50685">
    <property type="entry name" value="Barwin-like endoglucanases"/>
    <property type="match status" value="1"/>
</dbReference>
<evidence type="ECO:0000256" key="1">
    <source>
        <dbReference type="ARBA" id="ARBA00022729"/>
    </source>
</evidence>